<dbReference type="InterPro" id="IPR010126">
    <property type="entry name" value="Esterase_phb"/>
</dbReference>
<keyword evidence="2" id="KW-0378">Hydrolase</keyword>
<evidence type="ECO:0008006" key="5">
    <source>
        <dbReference type="Google" id="ProtNLM"/>
    </source>
</evidence>
<dbReference type="PANTHER" id="PTHR43037">
    <property type="entry name" value="UNNAMED PRODUCT-RELATED"/>
    <property type="match status" value="1"/>
</dbReference>
<gene>
    <name evidence="3" type="ORF">D3Y57_10865</name>
</gene>
<proteinExistence type="predicted"/>
<dbReference type="Proteomes" id="UP000276254">
    <property type="component" value="Chromosome"/>
</dbReference>
<dbReference type="GO" id="GO:0005576">
    <property type="term" value="C:extracellular region"/>
    <property type="evidence" value="ECO:0007669"/>
    <property type="project" value="InterPro"/>
</dbReference>
<dbReference type="Gene3D" id="3.40.50.1820">
    <property type="entry name" value="alpha/beta hydrolase"/>
    <property type="match status" value="1"/>
</dbReference>
<dbReference type="InterPro" id="IPR029058">
    <property type="entry name" value="AB_hydrolase_fold"/>
</dbReference>
<dbReference type="Pfam" id="PF10503">
    <property type="entry name" value="Esterase_PHB"/>
    <property type="match status" value="1"/>
</dbReference>
<keyword evidence="4" id="KW-1185">Reference proteome</keyword>
<accession>A0A494TGF6</accession>
<organism evidence="3 4">
    <name type="scientific">Sphingomonas paeninsulae</name>
    <dbReference type="NCBI Taxonomy" id="2319844"/>
    <lineage>
        <taxon>Bacteria</taxon>
        <taxon>Pseudomonadati</taxon>
        <taxon>Pseudomonadota</taxon>
        <taxon>Alphaproteobacteria</taxon>
        <taxon>Sphingomonadales</taxon>
        <taxon>Sphingomonadaceae</taxon>
        <taxon>Sphingomonas</taxon>
    </lineage>
</organism>
<protein>
    <recommendedName>
        <fullName evidence="5">PHB depolymerase family esterase</fullName>
    </recommendedName>
</protein>
<keyword evidence="1" id="KW-0732">Signal</keyword>
<dbReference type="InterPro" id="IPR050955">
    <property type="entry name" value="Plant_Biomass_Hydrol_Est"/>
</dbReference>
<evidence type="ECO:0000313" key="3">
    <source>
        <dbReference type="EMBL" id="AYJ86372.1"/>
    </source>
</evidence>
<reference evidence="3 4" key="1">
    <citation type="submission" date="2018-09" db="EMBL/GenBank/DDBJ databases">
        <title>Sphingomonas peninsula sp. nov., isolated from fildes peninsula, Antarctic soil.</title>
        <authorList>
            <person name="Yingchao G."/>
        </authorList>
    </citation>
    <scope>NUCLEOTIDE SEQUENCE [LARGE SCALE GENOMIC DNA]</scope>
    <source>
        <strain evidence="3 4">YZ-8</strain>
    </source>
</reference>
<dbReference type="KEGG" id="spha:D3Y57_10865"/>
<dbReference type="EMBL" id="CP032829">
    <property type="protein sequence ID" value="AYJ86372.1"/>
    <property type="molecule type" value="Genomic_DNA"/>
</dbReference>
<name>A0A494TGF6_SPHPE</name>
<dbReference type="RefSeq" id="WP_121152997.1">
    <property type="nucleotide sequence ID" value="NZ_CP032829.1"/>
</dbReference>
<evidence type="ECO:0000256" key="1">
    <source>
        <dbReference type="ARBA" id="ARBA00022729"/>
    </source>
</evidence>
<evidence type="ECO:0000313" key="4">
    <source>
        <dbReference type="Proteomes" id="UP000276254"/>
    </source>
</evidence>
<dbReference type="SUPFAM" id="SSF53474">
    <property type="entry name" value="alpha/beta-Hydrolases"/>
    <property type="match status" value="2"/>
</dbReference>
<dbReference type="GO" id="GO:0016787">
    <property type="term" value="F:hydrolase activity"/>
    <property type="evidence" value="ECO:0007669"/>
    <property type="project" value="UniProtKB-KW"/>
</dbReference>
<dbReference type="NCBIfam" id="TIGR01840">
    <property type="entry name" value="esterase_phb"/>
    <property type="match status" value="1"/>
</dbReference>
<sequence>MRNLSDTIARLSAFRGLDSFGSVASGTGRLGKLTDFGSNPGALVARTYVPEGLPASAPLVVVLHGCTQNSAAYDLGSGWSELADAHGFAVLYPEQRRANNPNVCFNWFVSEDIRRDSGEALSIRQMVAGMIDAYGLDPARIYVTGLSAGGAMTAVMLATYPDVFAGGAVIAGIPYGTATTMSGAFDRMRGSRGPDAAALGSLVRNASEHKGPWPTLSVWHGDADNTVDHSNAALLVDQWRALHDLPPEPTHAEIVDGQPRRTWIDAAGRAVIEDYRIAGMGHGTPLDPVAGAAAGGGVAGPYMLNAGIASTRHIAAFWGLTTASKTSAKRARPKAGADVPAKTKMPPVKMARSNTPVATSVNKVIDDALRAAGLLR</sequence>
<evidence type="ECO:0000256" key="2">
    <source>
        <dbReference type="ARBA" id="ARBA00022801"/>
    </source>
</evidence>
<dbReference type="PANTHER" id="PTHR43037:SF1">
    <property type="entry name" value="BLL1128 PROTEIN"/>
    <property type="match status" value="1"/>
</dbReference>
<dbReference type="AlphaFoldDB" id="A0A494TGF6"/>
<dbReference type="OrthoDB" id="9767239at2"/>